<dbReference type="EMBL" id="BARJ01000010">
    <property type="protein sequence ID" value="GEM17707.1"/>
    <property type="molecule type" value="Genomic_DNA"/>
</dbReference>
<gene>
    <name evidence="1" type="ORF">NBRC3293_2204</name>
</gene>
<organism evidence="1 2">
    <name type="scientific">Gluconobacter oxydans NBRC 3293</name>
    <dbReference type="NCBI Taxonomy" id="1315969"/>
    <lineage>
        <taxon>Bacteria</taxon>
        <taxon>Pseudomonadati</taxon>
        <taxon>Pseudomonadota</taxon>
        <taxon>Alphaproteobacteria</taxon>
        <taxon>Acetobacterales</taxon>
        <taxon>Acetobacteraceae</taxon>
        <taxon>Gluconobacter</taxon>
    </lineage>
</organism>
<comment type="caution">
    <text evidence="1">The sequence shown here is derived from an EMBL/GenBank/DDBJ whole genome shotgun (WGS) entry which is preliminary data.</text>
</comment>
<protein>
    <submittedName>
        <fullName evidence="1">Uncharacterized protein</fullName>
    </submittedName>
</protein>
<accession>A0A829X4F8</accession>
<dbReference type="Proteomes" id="UP000484858">
    <property type="component" value="Unassembled WGS sequence"/>
</dbReference>
<evidence type="ECO:0000313" key="2">
    <source>
        <dbReference type="Proteomes" id="UP000484858"/>
    </source>
</evidence>
<evidence type="ECO:0000313" key="1">
    <source>
        <dbReference type="EMBL" id="GEM17707.1"/>
    </source>
</evidence>
<name>A0A829X4F8_GLUOY</name>
<proteinExistence type="predicted"/>
<sequence length="42" mass="4947">MMVFLLRVPVRPLLEKEVLNRTIRQQNPMLTVAEIQNKNSLL</sequence>
<dbReference type="AlphaFoldDB" id="A0A829X4F8"/>
<reference evidence="1 2" key="1">
    <citation type="submission" date="2013-04" db="EMBL/GenBank/DDBJ databases">
        <title>Gluconobacter oxydans NBRC 3293 whole genome sequence.</title>
        <authorList>
            <person name="Matsutani M."/>
            <person name="Yakushi T."/>
            <person name="Matsushita K."/>
        </authorList>
    </citation>
    <scope>NUCLEOTIDE SEQUENCE [LARGE SCALE GENOMIC DNA]</scope>
    <source>
        <strain evidence="1 2">NBRC 3293</strain>
    </source>
</reference>